<organism evidence="1">
    <name type="scientific">Siphoviridae sp. ctk4d14</name>
    <dbReference type="NCBI Taxonomy" id="2825639"/>
    <lineage>
        <taxon>Viruses</taxon>
        <taxon>Duplodnaviria</taxon>
        <taxon>Heunggongvirae</taxon>
        <taxon>Uroviricota</taxon>
        <taxon>Caudoviricetes</taxon>
    </lineage>
</organism>
<reference evidence="1" key="1">
    <citation type="journal article" date="2021" name="Proc. Natl. Acad. Sci. U.S.A.">
        <title>A Catalog of Tens of Thousands of Viruses from Human Metagenomes Reveals Hidden Associations with Chronic Diseases.</title>
        <authorList>
            <person name="Tisza M.J."/>
            <person name="Buck C.B."/>
        </authorList>
    </citation>
    <scope>NUCLEOTIDE SEQUENCE</scope>
    <source>
        <strain evidence="1">Ctk4d14</strain>
    </source>
</reference>
<accession>A0A8S5QJY4</accession>
<protein>
    <submittedName>
        <fullName evidence="1">Uncharacterized protein</fullName>
    </submittedName>
</protein>
<proteinExistence type="predicted"/>
<evidence type="ECO:0000313" key="1">
    <source>
        <dbReference type="EMBL" id="DAE19097.1"/>
    </source>
</evidence>
<sequence>MPVSLSIVSTMVLKKVVTSLAVSDASEHFTINPF</sequence>
<name>A0A8S5QJY4_9CAUD</name>
<dbReference type="EMBL" id="BK015667">
    <property type="protein sequence ID" value="DAE19097.1"/>
    <property type="molecule type" value="Genomic_DNA"/>
</dbReference>